<dbReference type="GO" id="GO:0031731">
    <property type="term" value="F:CCR6 chemokine receptor binding"/>
    <property type="evidence" value="ECO:0007669"/>
    <property type="project" value="TreeGrafter"/>
</dbReference>
<evidence type="ECO:0000256" key="3">
    <source>
        <dbReference type="ARBA" id="ARBA00022525"/>
    </source>
</evidence>
<evidence type="ECO:0000256" key="1">
    <source>
        <dbReference type="ARBA" id="ARBA00004613"/>
    </source>
</evidence>
<dbReference type="GO" id="GO:0005615">
    <property type="term" value="C:extracellular space"/>
    <property type="evidence" value="ECO:0007669"/>
    <property type="project" value="TreeGrafter"/>
</dbReference>
<name>A0A8C8RQ92_9SAUR</name>
<evidence type="ECO:0000256" key="6">
    <source>
        <dbReference type="ARBA" id="ARBA00022940"/>
    </source>
</evidence>
<evidence type="ECO:0000256" key="2">
    <source>
        <dbReference type="ARBA" id="ARBA00007371"/>
    </source>
</evidence>
<dbReference type="PANTHER" id="PTHR20515:SF0">
    <property type="entry name" value="BETA-DEFENSIN 103"/>
    <property type="match status" value="1"/>
</dbReference>
<protein>
    <recommendedName>
        <fullName evidence="10">Beta/alpha-defensin C-terminal domain-containing protein</fullName>
    </recommendedName>
</protein>
<keyword evidence="6" id="KW-0211">Defensin</keyword>
<reference evidence="11" key="2">
    <citation type="submission" date="2025-09" db="UniProtKB">
        <authorList>
            <consortium name="Ensembl"/>
        </authorList>
    </citation>
    <scope>IDENTIFICATION</scope>
</reference>
<reference evidence="11" key="1">
    <citation type="submission" date="2025-08" db="UniProtKB">
        <authorList>
            <consortium name="Ensembl"/>
        </authorList>
    </citation>
    <scope>IDENTIFICATION</scope>
</reference>
<dbReference type="GO" id="GO:0060326">
    <property type="term" value="P:cell chemotaxis"/>
    <property type="evidence" value="ECO:0007669"/>
    <property type="project" value="TreeGrafter"/>
</dbReference>
<evidence type="ECO:0000256" key="7">
    <source>
        <dbReference type="ARBA" id="ARBA00023022"/>
    </source>
</evidence>
<dbReference type="AlphaFoldDB" id="A0A8C8RQ92"/>
<accession>A0A8C8RQ92</accession>
<dbReference type="Proteomes" id="UP000694393">
    <property type="component" value="Unplaced"/>
</dbReference>
<feature type="domain" description="Beta/alpha-defensin C-terminal" evidence="10">
    <location>
        <begin position="34"/>
        <end position="64"/>
    </location>
</feature>
<dbReference type="InterPro" id="IPR001855">
    <property type="entry name" value="Defensin_beta-like"/>
</dbReference>
<keyword evidence="4" id="KW-0929">Antimicrobial</keyword>
<evidence type="ECO:0000313" key="11">
    <source>
        <dbReference type="Ensembl" id="ENSPCEP00000009255.1"/>
    </source>
</evidence>
<evidence type="ECO:0000256" key="4">
    <source>
        <dbReference type="ARBA" id="ARBA00022529"/>
    </source>
</evidence>
<organism evidence="11 12">
    <name type="scientific">Pelusios castaneus</name>
    <name type="common">West African mud turtle</name>
    <dbReference type="NCBI Taxonomy" id="367368"/>
    <lineage>
        <taxon>Eukaryota</taxon>
        <taxon>Metazoa</taxon>
        <taxon>Chordata</taxon>
        <taxon>Craniata</taxon>
        <taxon>Vertebrata</taxon>
        <taxon>Euteleostomi</taxon>
        <taxon>Archelosauria</taxon>
        <taxon>Testudinata</taxon>
        <taxon>Testudines</taxon>
        <taxon>Pleurodira</taxon>
        <taxon>Pelomedusidae</taxon>
        <taxon>Pelusios</taxon>
    </lineage>
</organism>
<feature type="chain" id="PRO_5034035938" description="Beta/alpha-defensin C-terminal domain-containing protein" evidence="9">
    <location>
        <begin position="19"/>
        <end position="68"/>
    </location>
</feature>
<evidence type="ECO:0000313" key="12">
    <source>
        <dbReference type="Proteomes" id="UP000694393"/>
    </source>
</evidence>
<comment type="similarity">
    <text evidence="2">Belongs to the beta-defensin family.</text>
</comment>
<dbReference type="SUPFAM" id="SSF57392">
    <property type="entry name" value="Defensin-like"/>
    <property type="match status" value="1"/>
</dbReference>
<dbReference type="GO" id="GO:0042056">
    <property type="term" value="F:chemoattractant activity"/>
    <property type="evidence" value="ECO:0007669"/>
    <property type="project" value="TreeGrafter"/>
</dbReference>
<comment type="subcellular location">
    <subcellularLocation>
        <location evidence="1">Secreted</location>
    </subcellularLocation>
</comment>
<proteinExistence type="inferred from homology"/>
<evidence type="ECO:0000259" key="10">
    <source>
        <dbReference type="SMART" id="SM00048"/>
    </source>
</evidence>
<keyword evidence="12" id="KW-1185">Reference proteome</keyword>
<dbReference type="Pfam" id="PF00711">
    <property type="entry name" value="Defensin_beta"/>
    <property type="match status" value="1"/>
</dbReference>
<dbReference type="SMART" id="SM00048">
    <property type="entry name" value="DEFSN"/>
    <property type="match status" value="1"/>
</dbReference>
<keyword evidence="5 9" id="KW-0732">Signal</keyword>
<dbReference type="FunFam" id="3.10.360.10:FF:000001">
    <property type="entry name" value="Beta-defensin 1"/>
    <property type="match status" value="1"/>
</dbReference>
<evidence type="ECO:0000256" key="5">
    <source>
        <dbReference type="ARBA" id="ARBA00022729"/>
    </source>
</evidence>
<feature type="signal peptide" evidence="9">
    <location>
        <begin position="1"/>
        <end position="18"/>
    </location>
</feature>
<dbReference type="Gene3D" id="3.10.360.10">
    <property type="entry name" value="Antimicrobial Peptide, Beta-defensin 2, Chain A"/>
    <property type="match status" value="1"/>
</dbReference>
<keyword evidence="3" id="KW-0964">Secreted</keyword>
<sequence>MNILPLLFPVYFLLPLLASPGDGYLLKLIDSFTCKRKHGMCREDFCYLNEKQIGTCPLSRWYCCRRKK</sequence>
<keyword evidence="8" id="KW-1015">Disulfide bond</keyword>
<keyword evidence="7" id="KW-0044">Antibiotic</keyword>
<evidence type="ECO:0000256" key="8">
    <source>
        <dbReference type="ARBA" id="ARBA00023157"/>
    </source>
</evidence>
<dbReference type="Ensembl" id="ENSPCET00000009582.1">
    <property type="protein sequence ID" value="ENSPCEP00000009255.1"/>
    <property type="gene ID" value="ENSPCEG00000007416.1"/>
</dbReference>
<evidence type="ECO:0000256" key="9">
    <source>
        <dbReference type="SAM" id="SignalP"/>
    </source>
</evidence>
<dbReference type="GO" id="GO:0042742">
    <property type="term" value="P:defense response to bacterium"/>
    <property type="evidence" value="ECO:0007669"/>
    <property type="project" value="UniProtKB-KW"/>
</dbReference>
<dbReference type="InterPro" id="IPR006080">
    <property type="entry name" value="Beta/alpha-defensin_C"/>
</dbReference>
<dbReference type="PANTHER" id="PTHR20515">
    <property type="entry name" value="BETA-DEFENSIN"/>
    <property type="match status" value="1"/>
</dbReference>